<proteinExistence type="predicted"/>
<feature type="region of interest" description="Disordered" evidence="1">
    <location>
        <begin position="48"/>
        <end position="80"/>
    </location>
</feature>
<dbReference type="Proteomes" id="UP000673691">
    <property type="component" value="Unassembled WGS sequence"/>
</dbReference>
<dbReference type="EMBL" id="JAEFCI010002375">
    <property type="protein sequence ID" value="KAG5462277.1"/>
    <property type="molecule type" value="Genomic_DNA"/>
</dbReference>
<evidence type="ECO:0000313" key="3">
    <source>
        <dbReference type="Proteomes" id="UP000673691"/>
    </source>
</evidence>
<reference evidence="2 3" key="1">
    <citation type="journal article" name="Sci. Rep.">
        <title>Genome-scale phylogenetic analyses confirm Olpidium as the closest living zoosporic fungus to the non-flagellated, terrestrial fungi.</title>
        <authorList>
            <person name="Chang Y."/>
            <person name="Rochon D."/>
            <person name="Sekimoto S."/>
            <person name="Wang Y."/>
            <person name="Chovatia M."/>
            <person name="Sandor L."/>
            <person name="Salamov A."/>
            <person name="Grigoriev I.V."/>
            <person name="Stajich J.E."/>
            <person name="Spatafora J.W."/>
        </authorList>
    </citation>
    <scope>NUCLEOTIDE SEQUENCE [LARGE SCALE GENOMIC DNA]</scope>
    <source>
        <strain evidence="2">S191</strain>
    </source>
</reference>
<evidence type="ECO:0000313" key="2">
    <source>
        <dbReference type="EMBL" id="KAG5462277.1"/>
    </source>
</evidence>
<feature type="compositionally biased region" description="Basic residues" evidence="1">
    <location>
        <begin position="118"/>
        <end position="133"/>
    </location>
</feature>
<evidence type="ECO:0000256" key="1">
    <source>
        <dbReference type="SAM" id="MobiDB-lite"/>
    </source>
</evidence>
<keyword evidence="3" id="KW-1185">Reference proteome</keyword>
<name>A0A8H8DLI3_9FUNG</name>
<gene>
    <name evidence="2" type="ORF">BJ554DRAFT_5421</name>
</gene>
<dbReference type="AlphaFoldDB" id="A0A8H8DLI3"/>
<protein>
    <submittedName>
        <fullName evidence="2">Uncharacterized protein</fullName>
    </submittedName>
</protein>
<organism evidence="2 3">
    <name type="scientific">Olpidium bornovanus</name>
    <dbReference type="NCBI Taxonomy" id="278681"/>
    <lineage>
        <taxon>Eukaryota</taxon>
        <taxon>Fungi</taxon>
        <taxon>Fungi incertae sedis</taxon>
        <taxon>Olpidiomycota</taxon>
        <taxon>Olpidiomycotina</taxon>
        <taxon>Olpidiomycetes</taxon>
        <taxon>Olpidiales</taxon>
        <taxon>Olpidiaceae</taxon>
        <taxon>Olpidium</taxon>
    </lineage>
</organism>
<accession>A0A8H8DLI3</accession>
<comment type="caution">
    <text evidence="2">The sequence shown here is derived from an EMBL/GenBank/DDBJ whole genome shotgun (WGS) entry which is preliminary data.</text>
</comment>
<sequence>MSLTQIDKWIQPLKVFSIHVCDAKICTLALFPAPICTFALFPAPPGRGNAPPPSLPDQPHEGGVPAALCGGRRTGGGGRPPRALPPVYACRQSPCDAPVTALLLCLCLPLAPASQQRVPRRRRLLRRSRRRPPTCHALQSHQRSGGVRPFQVP</sequence>
<feature type="region of interest" description="Disordered" evidence="1">
    <location>
        <begin position="118"/>
        <end position="153"/>
    </location>
</feature>